<keyword evidence="2" id="KW-0004">4Fe-4S</keyword>
<protein>
    <submittedName>
        <fullName evidence="9">Ferredoxin-type protein NapF (Periplasmic nitrate reductase)</fullName>
    </submittedName>
</protein>
<dbReference type="GO" id="GO:0051539">
    <property type="term" value="F:4 iron, 4 sulfur cluster binding"/>
    <property type="evidence" value="ECO:0007669"/>
    <property type="project" value="UniProtKB-KW"/>
</dbReference>
<accession>A0A1W1BU69</accession>
<dbReference type="GO" id="GO:0046872">
    <property type="term" value="F:metal ion binding"/>
    <property type="evidence" value="ECO:0007669"/>
    <property type="project" value="UniProtKB-KW"/>
</dbReference>
<evidence type="ECO:0000256" key="7">
    <source>
        <dbReference type="ARBA" id="ARBA00023014"/>
    </source>
</evidence>
<keyword evidence="5" id="KW-0249">Electron transport</keyword>
<feature type="domain" description="4Fe-4S ferredoxin-type" evidence="8">
    <location>
        <begin position="60"/>
        <end position="91"/>
    </location>
</feature>
<keyword evidence="4" id="KW-0677">Repeat</keyword>
<dbReference type="Pfam" id="PF12838">
    <property type="entry name" value="Fer4_7"/>
    <property type="match status" value="1"/>
</dbReference>
<evidence type="ECO:0000256" key="3">
    <source>
        <dbReference type="ARBA" id="ARBA00022723"/>
    </source>
</evidence>
<dbReference type="AlphaFoldDB" id="A0A1W1BU69"/>
<keyword evidence="3" id="KW-0479">Metal-binding</keyword>
<evidence type="ECO:0000256" key="4">
    <source>
        <dbReference type="ARBA" id="ARBA00022737"/>
    </source>
</evidence>
<dbReference type="PANTHER" id="PTHR43687">
    <property type="entry name" value="ADENYLYLSULFATE REDUCTASE, BETA SUBUNIT"/>
    <property type="match status" value="1"/>
</dbReference>
<dbReference type="Pfam" id="PF00037">
    <property type="entry name" value="Fer4"/>
    <property type="match status" value="1"/>
</dbReference>
<dbReference type="InterPro" id="IPR050572">
    <property type="entry name" value="Fe-S_Ferredoxin"/>
</dbReference>
<feature type="domain" description="4Fe-4S ferredoxin-type" evidence="8">
    <location>
        <begin position="131"/>
        <end position="160"/>
    </location>
</feature>
<dbReference type="SUPFAM" id="SSF54862">
    <property type="entry name" value="4Fe-4S ferredoxins"/>
    <property type="match status" value="1"/>
</dbReference>
<sequence length="167" mass="19207">MQRRDFFKNLTQSIQKKDKEETLVRPPYFKNGEDFARCIECEGLCAKSCETEIIKIAEDKTPYLDFFSNGCTFCDECANVCPKDILKLEYKERVNIDVVIDPKKCMSWAKTICFSCKEPCLENAIEFTGMFYPEIKQEQCTGCGFCIGYCPSEAIIVYPKKEEDGNV</sequence>
<dbReference type="EMBL" id="FPHB01000038">
    <property type="protein sequence ID" value="SFV57140.1"/>
    <property type="molecule type" value="Genomic_DNA"/>
</dbReference>
<evidence type="ECO:0000313" key="9">
    <source>
        <dbReference type="EMBL" id="SFV57140.1"/>
    </source>
</evidence>
<evidence type="ECO:0000256" key="5">
    <source>
        <dbReference type="ARBA" id="ARBA00022982"/>
    </source>
</evidence>
<dbReference type="PROSITE" id="PS51379">
    <property type="entry name" value="4FE4S_FER_2"/>
    <property type="match status" value="3"/>
</dbReference>
<name>A0A1W1BU69_9ZZZZ</name>
<keyword evidence="6" id="KW-0408">Iron</keyword>
<dbReference type="InterPro" id="IPR017900">
    <property type="entry name" value="4Fe4S_Fe_S_CS"/>
</dbReference>
<evidence type="ECO:0000259" key="8">
    <source>
        <dbReference type="PROSITE" id="PS51379"/>
    </source>
</evidence>
<proteinExistence type="predicted"/>
<feature type="domain" description="4Fe-4S ferredoxin-type" evidence="8">
    <location>
        <begin position="29"/>
        <end position="59"/>
    </location>
</feature>
<keyword evidence="7" id="KW-0411">Iron-sulfur</keyword>
<evidence type="ECO:0000256" key="6">
    <source>
        <dbReference type="ARBA" id="ARBA00023004"/>
    </source>
</evidence>
<dbReference type="PANTHER" id="PTHR43687:SF6">
    <property type="entry name" value="L-ASPARTATE SEMIALDEHYDE SULFURTRANSFERASE IRON-SULFUR SUBUNIT"/>
    <property type="match status" value="1"/>
</dbReference>
<keyword evidence="1" id="KW-0813">Transport</keyword>
<dbReference type="InterPro" id="IPR017896">
    <property type="entry name" value="4Fe4S_Fe-S-bd"/>
</dbReference>
<dbReference type="Gene3D" id="3.30.70.20">
    <property type="match status" value="2"/>
</dbReference>
<organism evidence="9">
    <name type="scientific">hydrothermal vent metagenome</name>
    <dbReference type="NCBI Taxonomy" id="652676"/>
    <lineage>
        <taxon>unclassified sequences</taxon>
        <taxon>metagenomes</taxon>
        <taxon>ecological metagenomes</taxon>
    </lineage>
</organism>
<gene>
    <name evidence="9" type="ORF">MNB_SM-7-487</name>
</gene>
<evidence type="ECO:0000256" key="2">
    <source>
        <dbReference type="ARBA" id="ARBA00022485"/>
    </source>
</evidence>
<dbReference type="PROSITE" id="PS00198">
    <property type="entry name" value="4FE4S_FER_1"/>
    <property type="match status" value="1"/>
</dbReference>
<evidence type="ECO:0000256" key="1">
    <source>
        <dbReference type="ARBA" id="ARBA00022448"/>
    </source>
</evidence>
<reference evidence="9" key="1">
    <citation type="submission" date="2016-10" db="EMBL/GenBank/DDBJ databases">
        <authorList>
            <person name="de Groot N.N."/>
        </authorList>
    </citation>
    <scope>NUCLEOTIDE SEQUENCE</scope>
</reference>